<dbReference type="Proteomes" id="UP000253664">
    <property type="component" value="Unassembled WGS sequence"/>
</dbReference>
<keyword evidence="2" id="KW-0812">Transmembrane</keyword>
<gene>
    <name evidence="3" type="ORF">L249_1841</name>
</gene>
<proteinExistence type="predicted"/>
<evidence type="ECO:0000256" key="1">
    <source>
        <dbReference type="SAM" id="MobiDB-lite"/>
    </source>
</evidence>
<keyword evidence="2" id="KW-0472">Membrane</keyword>
<feature type="compositionally biased region" description="Low complexity" evidence="1">
    <location>
        <begin position="162"/>
        <end position="177"/>
    </location>
</feature>
<feature type="transmembrane region" description="Helical" evidence="2">
    <location>
        <begin position="123"/>
        <end position="141"/>
    </location>
</feature>
<name>A0A367LRW5_9HYPO</name>
<reference evidence="3 4" key="1">
    <citation type="journal article" date="2015" name="BMC Genomics">
        <title>Insights from the genome of Ophiocordyceps polyrhachis-furcata to pathogenicity and host specificity in insect fungi.</title>
        <authorList>
            <person name="Wichadakul D."/>
            <person name="Kobmoo N."/>
            <person name="Ingsriswang S."/>
            <person name="Tangphatsornruang S."/>
            <person name="Chantasingh D."/>
            <person name="Luangsa-ard J.J."/>
            <person name="Eurwilaichitr L."/>
        </authorList>
    </citation>
    <scope>NUCLEOTIDE SEQUENCE [LARGE SCALE GENOMIC DNA]</scope>
    <source>
        <strain evidence="3 4">BCC 54312</strain>
    </source>
</reference>
<comment type="caution">
    <text evidence="3">The sequence shown here is derived from an EMBL/GenBank/DDBJ whole genome shotgun (WGS) entry which is preliminary data.</text>
</comment>
<dbReference type="AlphaFoldDB" id="A0A367LRW5"/>
<evidence type="ECO:0000256" key="2">
    <source>
        <dbReference type="SAM" id="Phobius"/>
    </source>
</evidence>
<evidence type="ECO:0000313" key="4">
    <source>
        <dbReference type="Proteomes" id="UP000253664"/>
    </source>
</evidence>
<dbReference type="EMBL" id="LKCN02000001">
    <property type="protein sequence ID" value="RCI17195.1"/>
    <property type="molecule type" value="Genomic_DNA"/>
</dbReference>
<dbReference type="OrthoDB" id="5153901at2759"/>
<sequence>MPLLGPIRDPSQSSNSSLFRHTLAAGLSVDSSQESSKQSSSSITPVRSRSAYYHPHWSAWQDAYDLESMLSCSQLPSEDECVNFLNCFPQGLFGSEAERMAFNPEVRHQSDFAVCAKGQIIRYLWHFAIFLAYTFLLYIGYFRVREAFAIFDEELHSPPQDSTRSQTSTQSSQNSTQFPKDSSQDKPLDWLQVSWAESLIGAGITFLLAQAFFGYVLSVVSCPWPQPAADGEILRSAREHMERINGHTFSLAYSFLKSCGGGTQPIVFECLALLAAYPVVLLQELQQNTCEPNVTGYCREVGKRLCLLRHGCHIGSSGGPTIVNGRANNSSETTTTRHTYTTEKEAAASCRKPRPEFEQVDYFFEIFVLQLHMDYDTHDMRANRPSSMSNHIICNLNSHIDMFAEHGGICTRIPIMRELVDHLCQLGYTSRSFARGDACPVTYHWGVMVVGIIVAVNNPYKRAEWFVGSESTGPPGMFCSLFRMAYLSAVSALLTSVLKELHDMWDPYGKAINQHAYTMRNAMAIDHLVHDYYDDADSVVHPHDFW</sequence>
<keyword evidence="2" id="KW-1133">Transmembrane helix</keyword>
<feature type="region of interest" description="Disordered" evidence="1">
    <location>
        <begin position="157"/>
        <end position="185"/>
    </location>
</feature>
<protein>
    <submittedName>
        <fullName evidence="3">Uncharacterized protein</fullName>
    </submittedName>
</protein>
<keyword evidence="4" id="KW-1185">Reference proteome</keyword>
<organism evidence="3 4">
    <name type="scientific">Ophiocordyceps polyrhachis-furcata BCC 54312</name>
    <dbReference type="NCBI Taxonomy" id="1330021"/>
    <lineage>
        <taxon>Eukaryota</taxon>
        <taxon>Fungi</taxon>
        <taxon>Dikarya</taxon>
        <taxon>Ascomycota</taxon>
        <taxon>Pezizomycotina</taxon>
        <taxon>Sordariomycetes</taxon>
        <taxon>Hypocreomycetidae</taxon>
        <taxon>Hypocreales</taxon>
        <taxon>Ophiocordycipitaceae</taxon>
        <taxon>Ophiocordyceps</taxon>
    </lineage>
</organism>
<accession>A0A367LRW5</accession>
<evidence type="ECO:0000313" key="3">
    <source>
        <dbReference type="EMBL" id="RCI17195.1"/>
    </source>
</evidence>